<dbReference type="InterPro" id="IPR000073">
    <property type="entry name" value="AB_hydrolase_1"/>
</dbReference>
<name>A0A9N9VZ86_9HYPO</name>
<dbReference type="InterPro" id="IPR013595">
    <property type="entry name" value="Pept_S33_TAP-like_C"/>
</dbReference>
<dbReference type="EMBL" id="CABFNQ020000762">
    <property type="protein sequence ID" value="CAH0039674.1"/>
    <property type="molecule type" value="Genomic_DNA"/>
</dbReference>
<evidence type="ECO:0000256" key="1">
    <source>
        <dbReference type="ARBA" id="ARBA00010088"/>
    </source>
</evidence>
<dbReference type="InterPro" id="IPR051601">
    <property type="entry name" value="Serine_prot/Carboxylest_S33"/>
</dbReference>
<dbReference type="PANTHER" id="PTHR43248:SF25">
    <property type="entry name" value="AB HYDROLASE-1 DOMAIN-CONTAINING PROTEIN-RELATED"/>
    <property type="match status" value="1"/>
</dbReference>
<dbReference type="OrthoDB" id="425534at2759"/>
<feature type="domain" description="AB hydrolase-1" evidence="3">
    <location>
        <begin position="95"/>
        <end position="261"/>
    </location>
</feature>
<accession>A0A9N9VZ86</accession>
<reference evidence="5" key="1">
    <citation type="submission" date="2021-10" db="EMBL/GenBank/DDBJ databases">
        <authorList>
            <person name="Piombo E."/>
        </authorList>
    </citation>
    <scope>NUCLEOTIDE SEQUENCE</scope>
</reference>
<dbReference type="SUPFAM" id="SSF53474">
    <property type="entry name" value="alpha/beta-Hydrolases"/>
    <property type="match status" value="1"/>
</dbReference>
<protein>
    <submittedName>
        <fullName evidence="5">Uncharacterized protein</fullName>
    </submittedName>
</protein>
<feature type="domain" description="Peptidase S33 tripeptidyl aminopeptidase-like C-terminal" evidence="4">
    <location>
        <begin position="427"/>
        <end position="528"/>
    </location>
</feature>
<dbReference type="Gene3D" id="3.40.50.1820">
    <property type="entry name" value="alpha/beta hydrolase"/>
    <property type="match status" value="1"/>
</dbReference>
<evidence type="ECO:0000259" key="3">
    <source>
        <dbReference type="Pfam" id="PF00561"/>
    </source>
</evidence>
<dbReference type="AlphaFoldDB" id="A0A9N9VZ86"/>
<proteinExistence type="inferred from homology"/>
<dbReference type="Pfam" id="PF08386">
    <property type="entry name" value="Abhydrolase_4"/>
    <property type="match status" value="1"/>
</dbReference>
<dbReference type="GO" id="GO:0016787">
    <property type="term" value="F:hydrolase activity"/>
    <property type="evidence" value="ECO:0007669"/>
    <property type="project" value="UniProtKB-KW"/>
</dbReference>
<evidence type="ECO:0000313" key="5">
    <source>
        <dbReference type="EMBL" id="CAH0039674.1"/>
    </source>
</evidence>
<evidence type="ECO:0000259" key="4">
    <source>
        <dbReference type="Pfam" id="PF08386"/>
    </source>
</evidence>
<evidence type="ECO:0000256" key="2">
    <source>
        <dbReference type="ARBA" id="ARBA00022801"/>
    </source>
</evidence>
<dbReference type="Proteomes" id="UP000696573">
    <property type="component" value="Unassembled WGS sequence"/>
</dbReference>
<keyword evidence="6" id="KW-1185">Reference proteome</keyword>
<sequence length="533" mass="58939">MKLERACSSIFLLSNCTQAFGLNQVQRRLINSKTPQLEWAPCGNLELEEYEKTFLNISECAKLPVPLDYQDKCGEKIDLTLIRIKATAQPSKGSVLLNPGGPGLSGIQFVTTAGKLYQEVLGGEYDLVSWDPRGSGTGRTIPFTCQKSESTKSRRGINYPLPHDILPQQDLWGEVKGGMSDDFGNFASDCEASMRKYGSHMGTVTAARDMLSIVDSLQEGGRLKYWGVSYGAILGQYFAAMFPDRFDRMLLDSIPRLDDYLSGTWLTQTRDTEALLKVVFDYCVKAPHGCALATHNGKDTTPDSLMESTKKLFEEAANVTVPLDAKVPEAIDVQLGQTTVARKLKELILTNLYSPATMGKIPEILQAAFNGEWKRIMEEPQTDIWGPWNLGRHSTFAISCGDSPYRVESVDDLYPMVQTSLAQNSFADFSAIRRLACTRWPFKASEMMDANKILDVKTSKPILFTNIRYDPVTPLVGAYTSASRFKGSGFLLHDGVGHGVMNHPSKCIIQAIRRYFDGGTLPPTGTICKPGMK</sequence>
<evidence type="ECO:0000313" key="6">
    <source>
        <dbReference type="Proteomes" id="UP000696573"/>
    </source>
</evidence>
<organism evidence="5 6">
    <name type="scientific">Clonostachys rhizophaga</name>
    <dbReference type="NCBI Taxonomy" id="160324"/>
    <lineage>
        <taxon>Eukaryota</taxon>
        <taxon>Fungi</taxon>
        <taxon>Dikarya</taxon>
        <taxon>Ascomycota</taxon>
        <taxon>Pezizomycotina</taxon>
        <taxon>Sordariomycetes</taxon>
        <taxon>Hypocreomycetidae</taxon>
        <taxon>Hypocreales</taxon>
        <taxon>Bionectriaceae</taxon>
        <taxon>Clonostachys</taxon>
    </lineage>
</organism>
<dbReference type="InterPro" id="IPR029058">
    <property type="entry name" value="AB_hydrolase_fold"/>
</dbReference>
<keyword evidence="2" id="KW-0378">Hydrolase</keyword>
<gene>
    <name evidence="5" type="ORF">CRHIZ90672A_00005715</name>
</gene>
<comment type="similarity">
    <text evidence="1">Belongs to the peptidase S33 family.</text>
</comment>
<comment type="caution">
    <text evidence="5">The sequence shown here is derived from an EMBL/GenBank/DDBJ whole genome shotgun (WGS) entry which is preliminary data.</text>
</comment>
<dbReference type="PANTHER" id="PTHR43248">
    <property type="entry name" value="2-SUCCINYL-6-HYDROXY-2,4-CYCLOHEXADIENE-1-CARBOXYLATE SYNTHASE"/>
    <property type="match status" value="1"/>
</dbReference>
<dbReference type="Pfam" id="PF00561">
    <property type="entry name" value="Abhydrolase_1"/>
    <property type="match status" value="1"/>
</dbReference>